<sequence length="276" mass="30734">MPIHQNAQKNASASWLAMSLWIDHVHFGHIPDKPLHHLQQHTYMISKGANITKPRCQRQCGNITVPYPFGIGTGCAIDSWLEINCNTSFNPPKPFIGGVEVRDISDSQVRITNVVANKCYDRLGALTHEYIAWTNLLSSSPYSFSDANKFTVIGCDDLALITGSESKGRNFTSGYAFLGEENAFTFRGASDFLDPDFMNKTLSTVPTVLDWGHYGDGKKTGSGCIAESSQFPVIKFTLGNHLLSLFSIFNEKSYCNSLYLKFNFRSDLANWEDSFS</sequence>
<dbReference type="AlphaFoldDB" id="A0ABC8R8W1"/>
<dbReference type="Proteomes" id="UP001642360">
    <property type="component" value="Unassembled WGS sequence"/>
</dbReference>
<comment type="subcellular location">
    <subcellularLocation>
        <location evidence="1">Membrane</location>
        <topology evidence="1">Single-pass membrane protein</topology>
    </subcellularLocation>
</comment>
<keyword evidence="2" id="KW-0732">Signal</keyword>
<feature type="domain" description="Wall-associated receptor kinase galacturonan-binding" evidence="3">
    <location>
        <begin position="56"/>
        <end position="111"/>
    </location>
</feature>
<keyword evidence="5" id="KW-1185">Reference proteome</keyword>
<evidence type="ECO:0000256" key="2">
    <source>
        <dbReference type="ARBA" id="ARBA00022729"/>
    </source>
</evidence>
<evidence type="ECO:0000313" key="4">
    <source>
        <dbReference type="EMBL" id="CAK9139995.1"/>
    </source>
</evidence>
<evidence type="ECO:0000313" key="5">
    <source>
        <dbReference type="Proteomes" id="UP001642360"/>
    </source>
</evidence>
<proteinExistence type="predicted"/>
<evidence type="ECO:0000259" key="3">
    <source>
        <dbReference type="Pfam" id="PF13947"/>
    </source>
</evidence>
<organism evidence="4 5">
    <name type="scientific">Ilex paraguariensis</name>
    <name type="common">yerba mate</name>
    <dbReference type="NCBI Taxonomy" id="185542"/>
    <lineage>
        <taxon>Eukaryota</taxon>
        <taxon>Viridiplantae</taxon>
        <taxon>Streptophyta</taxon>
        <taxon>Embryophyta</taxon>
        <taxon>Tracheophyta</taxon>
        <taxon>Spermatophyta</taxon>
        <taxon>Magnoliopsida</taxon>
        <taxon>eudicotyledons</taxon>
        <taxon>Gunneridae</taxon>
        <taxon>Pentapetalae</taxon>
        <taxon>asterids</taxon>
        <taxon>campanulids</taxon>
        <taxon>Aquifoliales</taxon>
        <taxon>Aquifoliaceae</taxon>
        <taxon>Ilex</taxon>
    </lineage>
</organism>
<dbReference type="PANTHER" id="PTHR33491">
    <property type="entry name" value="OSJNBA0016N04.9 PROTEIN"/>
    <property type="match status" value="1"/>
</dbReference>
<gene>
    <name evidence="4" type="ORF">ILEXP_LOCUS7410</name>
</gene>
<comment type="caution">
    <text evidence="4">The sequence shown here is derived from an EMBL/GenBank/DDBJ whole genome shotgun (WGS) entry which is preliminary data.</text>
</comment>
<dbReference type="Pfam" id="PF13947">
    <property type="entry name" value="GUB_WAK_bind"/>
    <property type="match status" value="1"/>
</dbReference>
<accession>A0ABC8R8W1</accession>
<reference evidence="4 5" key="1">
    <citation type="submission" date="2024-02" db="EMBL/GenBank/DDBJ databases">
        <authorList>
            <person name="Vignale AGUSTIN F."/>
            <person name="Sosa J E."/>
            <person name="Modenutti C."/>
        </authorList>
    </citation>
    <scope>NUCLEOTIDE SEQUENCE [LARGE SCALE GENOMIC DNA]</scope>
</reference>
<dbReference type="GO" id="GO:0016020">
    <property type="term" value="C:membrane"/>
    <property type="evidence" value="ECO:0007669"/>
    <property type="project" value="UniProtKB-SubCell"/>
</dbReference>
<protein>
    <recommendedName>
        <fullName evidence="3">Wall-associated receptor kinase galacturonan-binding domain-containing protein</fullName>
    </recommendedName>
</protein>
<dbReference type="EMBL" id="CAUOFW020001003">
    <property type="protein sequence ID" value="CAK9139995.1"/>
    <property type="molecule type" value="Genomic_DNA"/>
</dbReference>
<name>A0ABC8R8W1_9AQUA</name>
<evidence type="ECO:0000256" key="1">
    <source>
        <dbReference type="ARBA" id="ARBA00004167"/>
    </source>
</evidence>
<dbReference type="InterPro" id="IPR025287">
    <property type="entry name" value="WAK_GUB"/>
</dbReference>